<keyword evidence="3" id="KW-0238">DNA-binding</keyword>
<keyword evidence="4" id="KW-0804">Transcription</keyword>
<name>A0A1S1WY85_9NEIS</name>
<evidence type="ECO:0000256" key="3">
    <source>
        <dbReference type="ARBA" id="ARBA00023125"/>
    </source>
</evidence>
<dbReference type="PRINTS" id="PR00039">
    <property type="entry name" value="HTHLYSR"/>
</dbReference>
<dbReference type="GO" id="GO:0032993">
    <property type="term" value="C:protein-DNA complex"/>
    <property type="evidence" value="ECO:0007669"/>
    <property type="project" value="TreeGrafter"/>
</dbReference>
<dbReference type="GO" id="GO:0003677">
    <property type="term" value="F:DNA binding"/>
    <property type="evidence" value="ECO:0007669"/>
    <property type="project" value="UniProtKB-KW"/>
</dbReference>
<evidence type="ECO:0000313" key="8">
    <source>
        <dbReference type="Proteomes" id="UP000180088"/>
    </source>
</evidence>
<dbReference type="InterPro" id="IPR036388">
    <property type="entry name" value="WH-like_DNA-bd_sf"/>
</dbReference>
<keyword evidence="2" id="KW-0805">Transcription regulation</keyword>
<dbReference type="STRING" id="1903179.BI347_01145"/>
<dbReference type="Gene3D" id="3.40.190.290">
    <property type="match status" value="1"/>
</dbReference>
<evidence type="ECO:0000313" key="9">
    <source>
        <dbReference type="Proteomes" id="UP000180280"/>
    </source>
</evidence>
<dbReference type="AlphaFoldDB" id="A0A1S1WY85"/>
<dbReference type="Pfam" id="PF00126">
    <property type="entry name" value="HTH_1"/>
    <property type="match status" value="1"/>
</dbReference>
<dbReference type="FunFam" id="1.10.10.10:FF:000001">
    <property type="entry name" value="LysR family transcriptional regulator"/>
    <property type="match status" value="1"/>
</dbReference>
<dbReference type="PROSITE" id="PS50931">
    <property type="entry name" value="HTH_LYSR"/>
    <property type="match status" value="1"/>
</dbReference>
<evidence type="ECO:0000313" key="6">
    <source>
        <dbReference type="EMBL" id="OHX12261.1"/>
    </source>
</evidence>
<evidence type="ECO:0000256" key="1">
    <source>
        <dbReference type="ARBA" id="ARBA00009437"/>
    </source>
</evidence>
<organism evidence="6 8">
    <name type="scientific">Chromobacterium sphagni</name>
    <dbReference type="NCBI Taxonomy" id="1903179"/>
    <lineage>
        <taxon>Bacteria</taxon>
        <taxon>Pseudomonadati</taxon>
        <taxon>Pseudomonadota</taxon>
        <taxon>Betaproteobacteria</taxon>
        <taxon>Neisseriales</taxon>
        <taxon>Chromobacteriaceae</taxon>
        <taxon>Chromobacterium</taxon>
    </lineage>
</organism>
<keyword evidence="9" id="KW-1185">Reference proteome</keyword>
<accession>A0A1S1WY85</accession>
<dbReference type="InterPro" id="IPR005119">
    <property type="entry name" value="LysR_subst-bd"/>
</dbReference>
<dbReference type="PANTHER" id="PTHR30346:SF29">
    <property type="entry name" value="LYSR SUBSTRATE-BINDING"/>
    <property type="match status" value="1"/>
</dbReference>
<gene>
    <name evidence="7" type="ORF">BI344_03865</name>
    <name evidence="6" type="ORF">BI347_01145</name>
</gene>
<dbReference type="InterPro" id="IPR000847">
    <property type="entry name" value="LysR_HTH_N"/>
</dbReference>
<dbReference type="Proteomes" id="UP000180088">
    <property type="component" value="Unassembled WGS sequence"/>
</dbReference>
<dbReference type="GO" id="GO:0003700">
    <property type="term" value="F:DNA-binding transcription factor activity"/>
    <property type="evidence" value="ECO:0007669"/>
    <property type="project" value="InterPro"/>
</dbReference>
<sequence>MMNLMHWRLLLAVADCGTVTQAASRHGISQSGASQAIRQLEQALGMELFVRDRRETRPTALGEQVLQRARAMLAELDGIRRLADEARGLAAGRLTVAGFPSLFARGLARSLDRFRLLHPGLELLWLEGSDEEIEQWLAEDRIDLGVVLNPQADGAAQLLGEDAWMAVLPGSHPLAGRASSLGLAPETLAGQPFIAATGGCRLDGESVLAGLGVALADVRMRLRDWGSALAMVRGGLGVAVVPESVLPEGRRGLRAYPLLGAPPRRFALAASARGVASPQARALLAWLASEPV</sequence>
<protein>
    <submittedName>
        <fullName evidence="6">LysR family transcriptional regulator</fullName>
    </submittedName>
</protein>
<dbReference type="RefSeq" id="WP_071111607.1">
    <property type="nucleotide sequence ID" value="NZ_MKCS01000001.1"/>
</dbReference>
<feature type="domain" description="HTH lysR-type" evidence="5">
    <location>
        <begin position="2"/>
        <end position="59"/>
    </location>
</feature>
<dbReference type="OrthoDB" id="9786526at2"/>
<evidence type="ECO:0000256" key="4">
    <source>
        <dbReference type="ARBA" id="ARBA00023163"/>
    </source>
</evidence>
<dbReference type="EMBL" id="MKCS01000001">
    <property type="protein sequence ID" value="OHX12261.1"/>
    <property type="molecule type" value="Genomic_DNA"/>
</dbReference>
<dbReference type="SUPFAM" id="SSF53850">
    <property type="entry name" value="Periplasmic binding protein-like II"/>
    <property type="match status" value="1"/>
</dbReference>
<dbReference type="EMBL" id="MKCT01000001">
    <property type="protein sequence ID" value="OHX21655.1"/>
    <property type="molecule type" value="Genomic_DNA"/>
</dbReference>
<dbReference type="Pfam" id="PF03466">
    <property type="entry name" value="LysR_substrate"/>
    <property type="match status" value="1"/>
</dbReference>
<dbReference type="CDD" id="cd05466">
    <property type="entry name" value="PBP2_LTTR_substrate"/>
    <property type="match status" value="1"/>
</dbReference>
<evidence type="ECO:0000313" key="7">
    <source>
        <dbReference type="EMBL" id="OHX21655.1"/>
    </source>
</evidence>
<proteinExistence type="inferred from homology"/>
<evidence type="ECO:0000256" key="2">
    <source>
        <dbReference type="ARBA" id="ARBA00023015"/>
    </source>
</evidence>
<dbReference type="Gene3D" id="1.10.10.10">
    <property type="entry name" value="Winged helix-like DNA-binding domain superfamily/Winged helix DNA-binding domain"/>
    <property type="match status" value="1"/>
</dbReference>
<dbReference type="InterPro" id="IPR036390">
    <property type="entry name" value="WH_DNA-bd_sf"/>
</dbReference>
<comment type="caution">
    <text evidence="6">The sequence shown here is derived from an EMBL/GenBank/DDBJ whole genome shotgun (WGS) entry which is preliminary data.</text>
</comment>
<dbReference type="Proteomes" id="UP000180280">
    <property type="component" value="Unassembled WGS sequence"/>
</dbReference>
<dbReference type="PANTHER" id="PTHR30346">
    <property type="entry name" value="TRANSCRIPTIONAL DUAL REGULATOR HCAR-RELATED"/>
    <property type="match status" value="1"/>
</dbReference>
<comment type="similarity">
    <text evidence="1">Belongs to the LysR transcriptional regulatory family.</text>
</comment>
<evidence type="ECO:0000259" key="5">
    <source>
        <dbReference type="PROSITE" id="PS50931"/>
    </source>
</evidence>
<reference evidence="8 9" key="1">
    <citation type="submission" date="2016-09" db="EMBL/GenBank/DDBJ databases">
        <title>Chromobacterium muskegensis sp. nov., an insecticidal bacterium isolated from Sphagnum bogs.</title>
        <authorList>
            <person name="Sparks M.E."/>
            <person name="Blackburn M.B."/>
            <person name="Gundersen-Rindal D.E."/>
            <person name="Mitchell A."/>
            <person name="Farrar R."/>
            <person name="Kuhar D."/>
        </authorList>
    </citation>
    <scope>NUCLEOTIDE SEQUENCE [LARGE SCALE GENOMIC DNA]</scope>
    <source>
        <strain evidence="7 9">14B-1</strain>
        <strain evidence="6 8">37-2</strain>
    </source>
</reference>
<dbReference type="SUPFAM" id="SSF46785">
    <property type="entry name" value="Winged helix' DNA-binding domain"/>
    <property type="match status" value="1"/>
</dbReference>